<evidence type="ECO:0000313" key="1">
    <source>
        <dbReference type="EMBL" id="KAJ8106282.1"/>
    </source>
</evidence>
<organism evidence="1 2">
    <name type="scientific">Nemania bipapillata</name>
    <dbReference type="NCBI Taxonomy" id="110536"/>
    <lineage>
        <taxon>Eukaryota</taxon>
        <taxon>Fungi</taxon>
        <taxon>Dikarya</taxon>
        <taxon>Ascomycota</taxon>
        <taxon>Pezizomycotina</taxon>
        <taxon>Sordariomycetes</taxon>
        <taxon>Xylariomycetidae</taxon>
        <taxon>Xylariales</taxon>
        <taxon>Xylariaceae</taxon>
        <taxon>Nemania</taxon>
    </lineage>
</organism>
<keyword evidence="2" id="KW-1185">Reference proteome</keyword>
<proteinExistence type="predicted"/>
<sequence>MVLTREEDGEEAEDGDPEDEEDEVPGEEAGRLDEGLGDGEEHGGDGAEGRDEEGVDPRGGLRVAGAAVRVHARPVQAHDDEGEDELETAADETEPGLIDVDGLCYGALAELGGE</sequence>
<dbReference type="Proteomes" id="UP001153334">
    <property type="component" value="Unassembled WGS sequence"/>
</dbReference>
<gene>
    <name evidence="1" type="ORF">ONZ43_g7119</name>
</gene>
<reference evidence="1" key="1">
    <citation type="submission" date="2022-11" db="EMBL/GenBank/DDBJ databases">
        <title>Genome Sequence of Nemania bipapillata.</title>
        <authorList>
            <person name="Buettner E."/>
        </authorList>
    </citation>
    <scope>NUCLEOTIDE SEQUENCE</scope>
    <source>
        <strain evidence="1">CP14</strain>
    </source>
</reference>
<dbReference type="EMBL" id="JAPESX010002891">
    <property type="protein sequence ID" value="KAJ8106282.1"/>
    <property type="molecule type" value="Genomic_DNA"/>
</dbReference>
<accession>A0ACC2HT79</accession>
<protein>
    <submittedName>
        <fullName evidence="1">Uncharacterized protein</fullName>
    </submittedName>
</protein>
<name>A0ACC2HT79_9PEZI</name>
<evidence type="ECO:0000313" key="2">
    <source>
        <dbReference type="Proteomes" id="UP001153334"/>
    </source>
</evidence>
<comment type="caution">
    <text evidence="1">The sequence shown here is derived from an EMBL/GenBank/DDBJ whole genome shotgun (WGS) entry which is preliminary data.</text>
</comment>